<dbReference type="AlphaFoldDB" id="A0AA91Q4S4"/>
<feature type="transmembrane region" description="Helical" evidence="5">
    <location>
        <begin position="6"/>
        <end position="24"/>
    </location>
</feature>
<feature type="transmembrane region" description="Helical" evidence="5">
    <location>
        <begin position="215"/>
        <end position="240"/>
    </location>
</feature>
<feature type="domain" description="Golgi pH regulator conserved" evidence="7">
    <location>
        <begin position="206"/>
        <end position="281"/>
    </location>
</feature>
<accession>A0AA91Q4S4</accession>
<name>A0AA91Q4S4_CLALS</name>
<dbReference type="Proteomes" id="UP000195602">
    <property type="component" value="Unassembled WGS sequence"/>
</dbReference>
<dbReference type="InterPro" id="IPR015672">
    <property type="entry name" value="GPHR/GTG"/>
</dbReference>
<evidence type="ECO:0000256" key="1">
    <source>
        <dbReference type="ARBA" id="ARBA00004141"/>
    </source>
</evidence>
<keyword evidence="2 5" id="KW-0812">Transmembrane</keyword>
<protein>
    <recommendedName>
        <fullName evidence="10">Golgi pH regulator</fullName>
    </recommendedName>
</protein>
<proteinExistence type="predicted"/>
<dbReference type="PANTHER" id="PTHR15948">
    <property type="entry name" value="G-PROTEIN COUPLED RECEPTOR 89-RELATED"/>
    <property type="match status" value="1"/>
</dbReference>
<feature type="transmembrane region" description="Helical" evidence="5">
    <location>
        <begin position="131"/>
        <end position="156"/>
    </location>
</feature>
<dbReference type="KEGG" id="clus:A9F13_01g08195"/>
<comment type="caution">
    <text evidence="8">The sequence shown here is derived from an EMBL/GenBank/DDBJ whole genome shotgun (WGS) entry which is preliminary data.</text>
</comment>
<evidence type="ECO:0000256" key="4">
    <source>
        <dbReference type="ARBA" id="ARBA00023136"/>
    </source>
</evidence>
<feature type="domain" description="Abscisic acid G-protein coupled receptor-like" evidence="6">
    <location>
        <begin position="370"/>
        <end position="577"/>
    </location>
</feature>
<dbReference type="Pfam" id="PF12537">
    <property type="entry name" value="GPHR_N"/>
    <property type="match status" value="1"/>
</dbReference>
<evidence type="ECO:0000259" key="7">
    <source>
        <dbReference type="Pfam" id="PF12537"/>
    </source>
</evidence>
<evidence type="ECO:0008006" key="10">
    <source>
        <dbReference type="Google" id="ProtNLM"/>
    </source>
</evidence>
<evidence type="ECO:0000313" key="8">
    <source>
        <dbReference type="EMBL" id="OVF11320.1"/>
    </source>
</evidence>
<sequence>MGLVDILGLVPLLGCFVLLCGWSYKFAFNHDLIRNYSNPHSIKKANVNSVIDREINGRYGCSLPHVDVDDELAGDSTAEPTFKRKTMAETHQENINLVVAGLFSVTTALSIELVGVLMLQLTGLFEADLAFFRLAIRVLVFLVTVVQPLLVVSLYVNQDLVPTFKAGSAASATRVASTLGLYVLWYVILHKMGEVADSLGGSGDKTFIERKTNEIVLTGITITAILSGVGSISTPFGSFWGDESLLKRKSAGGHTQETQLSNLIQQYNTTKSLMRKREAELNSLLASASGKVYNEPESRIRSLRGSGKQLFHKVSSFASLSKFGSKPEDQELQAEISTLAKLKESIYNDVSKSLHKFLVSKNAQHGSWWSMSNTVKVFNIAFSFYCVYRVLNVLLVRLPYHYFWNSENIHDSMRNVIDDKDSSESLNKNTKDALAITVAKILQSVGYLPMSETQLINQVSFILSGSLFVCSLQNVLVTFKSVVGLLPAPTTSVSSSVKMWLKNLLVSELLAIYVIATALLIRSNLPAETANSLSRILSLSTATSASTTGMQREVEFIDTWFDKVFGFTCIGTAIVVASKLFIESGNVYDDGYDEEMFIEDGAMFKTS</sequence>
<keyword evidence="4 5" id="KW-0472">Membrane</keyword>
<comment type="subcellular location">
    <subcellularLocation>
        <location evidence="1">Membrane</location>
        <topology evidence="1">Multi-pass membrane protein</topology>
    </subcellularLocation>
</comment>
<evidence type="ECO:0000313" key="9">
    <source>
        <dbReference type="Proteomes" id="UP000195602"/>
    </source>
</evidence>
<keyword evidence="3 5" id="KW-1133">Transmembrane helix</keyword>
<evidence type="ECO:0000259" key="6">
    <source>
        <dbReference type="Pfam" id="PF12430"/>
    </source>
</evidence>
<dbReference type="InterPro" id="IPR022535">
    <property type="entry name" value="Golgi_pH-regulator_cons_dom"/>
</dbReference>
<dbReference type="Pfam" id="PF12430">
    <property type="entry name" value="ABA_GPCR"/>
    <property type="match status" value="1"/>
</dbReference>
<gene>
    <name evidence="8" type="ORF">A9F13_01g08195</name>
</gene>
<feature type="transmembrane region" description="Helical" evidence="5">
    <location>
        <begin position="95"/>
        <end position="119"/>
    </location>
</feature>
<dbReference type="EMBL" id="LYUB02000001">
    <property type="protein sequence ID" value="OVF11320.1"/>
    <property type="molecule type" value="Genomic_DNA"/>
</dbReference>
<organism evidence="8 9">
    <name type="scientific">Clavispora lusitaniae</name>
    <name type="common">Candida lusitaniae</name>
    <dbReference type="NCBI Taxonomy" id="36911"/>
    <lineage>
        <taxon>Eukaryota</taxon>
        <taxon>Fungi</taxon>
        <taxon>Dikarya</taxon>
        <taxon>Ascomycota</taxon>
        <taxon>Saccharomycotina</taxon>
        <taxon>Pichiomycetes</taxon>
        <taxon>Metschnikowiaceae</taxon>
        <taxon>Clavispora</taxon>
    </lineage>
</organism>
<evidence type="ECO:0000256" key="3">
    <source>
        <dbReference type="ARBA" id="ARBA00022989"/>
    </source>
</evidence>
<evidence type="ECO:0000256" key="2">
    <source>
        <dbReference type="ARBA" id="ARBA00022692"/>
    </source>
</evidence>
<dbReference type="PANTHER" id="PTHR15948:SF0">
    <property type="entry name" value="GOLGI PH REGULATOR A-RELATED"/>
    <property type="match status" value="1"/>
</dbReference>
<dbReference type="GO" id="GO:0016020">
    <property type="term" value="C:membrane"/>
    <property type="evidence" value="ECO:0007669"/>
    <property type="project" value="UniProtKB-SubCell"/>
</dbReference>
<dbReference type="InterPro" id="IPR025969">
    <property type="entry name" value="ABA_GPCR_dom"/>
</dbReference>
<reference evidence="8 9" key="1">
    <citation type="submission" date="2017-04" db="EMBL/GenBank/DDBJ databases">
        <title>Draft genome of the yeast Clavispora lusitaniae type strain CBS 6936.</title>
        <authorList>
            <person name="Durrens P."/>
            <person name="Klopp C."/>
            <person name="Biteau N."/>
            <person name="Fitton-Ouhabi V."/>
            <person name="Dementhon K."/>
            <person name="Accoceberry I."/>
            <person name="Sherman D.J."/>
            <person name="Noel T."/>
        </authorList>
    </citation>
    <scope>NUCLEOTIDE SEQUENCE [LARGE SCALE GENOMIC DNA]</scope>
    <source>
        <strain evidence="8 9">CBS 6936</strain>
    </source>
</reference>
<evidence type="ECO:0000256" key="5">
    <source>
        <dbReference type="SAM" id="Phobius"/>
    </source>
</evidence>